<keyword evidence="3" id="KW-1185">Reference proteome</keyword>
<dbReference type="InterPro" id="IPR037138">
    <property type="entry name" value="His_deacetylse_dom_sf"/>
</dbReference>
<evidence type="ECO:0000256" key="1">
    <source>
        <dbReference type="SAM" id="MobiDB-lite"/>
    </source>
</evidence>
<dbReference type="InterPro" id="IPR023696">
    <property type="entry name" value="Ureohydrolase_dom_sf"/>
</dbReference>
<evidence type="ECO:0000313" key="3">
    <source>
        <dbReference type="Proteomes" id="UP001175228"/>
    </source>
</evidence>
<accession>A0AA39UXZ8</accession>
<dbReference type="SUPFAM" id="SSF52768">
    <property type="entry name" value="Arginase/deacetylase"/>
    <property type="match status" value="1"/>
</dbReference>
<gene>
    <name evidence="2" type="ORF">EDD18DRAFT_1328210</name>
</gene>
<dbReference type="PANTHER" id="PTHR48252:SF77">
    <property type="entry name" value="HISTONE DEACETYLASE DOMAIN-CONTAINING PROTEIN"/>
    <property type="match status" value="1"/>
</dbReference>
<feature type="region of interest" description="Disordered" evidence="1">
    <location>
        <begin position="264"/>
        <end position="296"/>
    </location>
</feature>
<reference evidence="2" key="1">
    <citation type="submission" date="2023-06" db="EMBL/GenBank/DDBJ databases">
        <authorList>
            <consortium name="Lawrence Berkeley National Laboratory"/>
            <person name="Ahrendt S."/>
            <person name="Sahu N."/>
            <person name="Indic B."/>
            <person name="Wong-Bajracharya J."/>
            <person name="Merenyi Z."/>
            <person name="Ke H.-M."/>
            <person name="Monk M."/>
            <person name="Kocsube S."/>
            <person name="Drula E."/>
            <person name="Lipzen A."/>
            <person name="Balint B."/>
            <person name="Henrissat B."/>
            <person name="Andreopoulos B."/>
            <person name="Martin F.M."/>
            <person name="Harder C.B."/>
            <person name="Rigling D."/>
            <person name="Ford K.L."/>
            <person name="Foster G.D."/>
            <person name="Pangilinan J."/>
            <person name="Papanicolaou A."/>
            <person name="Barry K."/>
            <person name="LaButti K."/>
            <person name="Viragh M."/>
            <person name="Koriabine M."/>
            <person name="Yan M."/>
            <person name="Riley R."/>
            <person name="Champramary S."/>
            <person name="Plett K.L."/>
            <person name="Tsai I.J."/>
            <person name="Slot J."/>
            <person name="Sipos G."/>
            <person name="Plett J."/>
            <person name="Nagy L.G."/>
            <person name="Grigoriev I.V."/>
        </authorList>
    </citation>
    <scope>NUCLEOTIDE SEQUENCE</scope>
    <source>
        <strain evidence="2">HWK02</strain>
    </source>
</reference>
<sequence>MLGLHLKALEDLCVNGPSSRALPLLVLAGCDSPLFEGALERRVKGRDAINIPLKDIYSMYSRTNISQVVDKILEVFQPNAVVLRCGADSLSGDKIRLLKSHACALGTEDTIDPNLPWNEYFEWFGPRYRLKVAASNMEDMNVEDGSLEQVWINALEHLRKLNCAPSAGMRDVPKENLRPRRRRKQRMSLLTGQYFDVAHNHQSRRKFFQSRVVFDDTWQRVKLVQGLGLGFGCCVLERYGEQGPASVSSYATTSSSARWFRENKIRTGPARREHVKSPGAPADRAQPQASSPGKGCLYECNRSSKPVVVAESARRVS</sequence>
<dbReference type="PANTHER" id="PTHR48252">
    <property type="entry name" value="HISTONE DEACETYLASE 2-RELATED"/>
    <property type="match status" value="1"/>
</dbReference>
<protein>
    <submittedName>
        <fullName evidence="2">Uncharacterized protein</fullName>
    </submittedName>
</protein>
<dbReference type="EMBL" id="JAUEPU010000005">
    <property type="protein sequence ID" value="KAK0502559.1"/>
    <property type="molecule type" value="Genomic_DNA"/>
</dbReference>
<dbReference type="Proteomes" id="UP001175228">
    <property type="component" value="Unassembled WGS sequence"/>
</dbReference>
<comment type="caution">
    <text evidence="2">The sequence shown here is derived from an EMBL/GenBank/DDBJ whole genome shotgun (WGS) entry which is preliminary data.</text>
</comment>
<dbReference type="Gene3D" id="3.40.800.20">
    <property type="entry name" value="Histone deacetylase domain"/>
    <property type="match status" value="1"/>
</dbReference>
<proteinExistence type="predicted"/>
<dbReference type="AlphaFoldDB" id="A0AA39UXZ8"/>
<name>A0AA39UXZ8_9AGAR</name>
<organism evidence="2 3">
    <name type="scientific">Armillaria luteobubalina</name>
    <dbReference type="NCBI Taxonomy" id="153913"/>
    <lineage>
        <taxon>Eukaryota</taxon>
        <taxon>Fungi</taxon>
        <taxon>Dikarya</taxon>
        <taxon>Basidiomycota</taxon>
        <taxon>Agaricomycotina</taxon>
        <taxon>Agaricomycetes</taxon>
        <taxon>Agaricomycetidae</taxon>
        <taxon>Agaricales</taxon>
        <taxon>Marasmiineae</taxon>
        <taxon>Physalacriaceae</taxon>
        <taxon>Armillaria</taxon>
    </lineage>
</organism>
<feature type="compositionally biased region" description="Basic and acidic residues" evidence="1">
    <location>
        <begin position="264"/>
        <end position="276"/>
    </location>
</feature>
<evidence type="ECO:0000313" key="2">
    <source>
        <dbReference type="EMBL" id="KAK0502559.1"/>
    </source>
</evidence>